<name>A0ABM8GW88_9MICO</name>
<keyword evidence="1" id="KW-0614">Plasmid</keyword>
<evidence type="ECO:0000313" key="1">
    <source>
        <dbReference type="EMBL" id="BDZ52751.1"/>
    </source>
</evidence>
<dbReference type="EMBL" id="AP027733">
    <property type="protein sequence ID" value="BDZ52751.1"/>
    <property type="molecule type" value="Genomic_DNA"/>
</dbReference>
<sequence length="371" mass="39734">MSAIKLPTGGKDWMPISPVREHVQALRETGVSMASISRISGISVGTLFNALITEPTKQFPTPRTRILRTTAAAILAVTADALKTGDAPVTPKAIQQAVWVDVEKVRTHIRTLQASGMNLHLIGEQANITSRHLVAILATGSEVEQVAAADRVSRGTARRILAVKPGPTSPQQTIDARPTNRRLQALVAMGYTYAMIGGMLGCKAKTVRPKAIQPEVRVHFAESVSVAYAKYAHREPVYVSDSTRRLGRKLAAGARTKGWLGPLDWDDIEAGLRAQALTPELDDAGAEIDLVDEIAIDLAVADVRSGVLRGSYAKSLTGTERQIAAVRLFAAGMGYRAVSDGLAMGIFTAREIERGMEQDGSLPNDASREVA</sequence>
<reference evidence="2" key="1">
    <citation type="journal article" date="2019" name="Int. J. Syst. Evol. Microbiol.">
        <title>The Global Catalogue of Microorganisms (GCM) 10K type strain sequencing project: providing services to taxonomists for standard genome sequencing and annotation.</title>
        <authorList>
            <consortium name="The Broad Institute Genomics Platform"/>
            <consortium name="The Broad Institute Genome Sequencing Center for Infectious Disease"/>
            <person name="Wu L."/>
            <person name="Ma J."/>
        </authorList>
    </citation>
    <scope>NUCLEOTIDE SEQUENCE [LARGE SCALE GENOMIC DNA]</scope>
    <source>
        <strain evidence="2">NBRC 108728</strain>
    </source>
</reference>
<keyword evidence="2" id="KW-1185">Reference proteome</keyword>
<protein>
    <recommendedName>
        <fullName evidence="3">Helix-turn-helix domain-containing protein</fullName>
    </recommendedName>
</protein>
<geneLocation type="plasmid" evidence="1 2">
    <name>pNBRC108728a</name>
</geneLocation>
<dbReference type="RefSeq" id="WP_286347033.1">
    <property type="nucleotide sequence ID" value="NZ_AP027733.1"/>
</dbReference>
<evidence type="ECO:0008006" key="3">
    <source>
        <dbReference type="Google" id="ProtNLM"/>
    </source>
</evidence>
<accession>A0ABM8GW88</accession>
<organism evidence="1 2">
    <name type="scientific">Frondihabitans sucicola</name>
    <dbReference type="NCBI Taxonomy" id="1268041"/>
    <lineage>
        <taxon>Bacteria</taxon>
        <taxon>Bacillati</taxon>
        <taxon>Actinomycetota</taxon>
        <taxon>Actinomycetes</taxon>
        <taxon>Micrococcales</taxon>
        <taxon>Microbacteriaceae</taxon>
        <taxon>Frondihabitans</taxon>
    </lineage>
</organism>
<proteinExistence type="predicted"/>
<dbReference type="Proteomes" id="UP001321486">
    <property type="component" value="Plasmid pNBRC108728a"/>
</dbReference>
<gene>
    <name evidence="1" type="ORF">GCM10025867_49920</name>
</gene>
<evidence type="ECO:0000313" key="2">
    <source>
        <dbReference type="Proteomes" id="UP001321486"/>
    </source>
</evidence>